<accession>A0ABY4I0S0</accession>
<gene>
    <name evidence="1" type="ORF">MYF79_25395</name>
</gene>
<organism evidence="1 2">
    <name type="scientific">Chitinophaga filiformis</name>
    <name type="common">Myxococcus filiformis</name>
    <name type="synonym">Flexibacter filiformis</name>
    <dbReference type="NCBI Taxonomy" id="104663"/>
    <lineage>
        <taxon>Bacteria</taxon>
        <taxon>Pseudomonadati</taxon>
        <taxon>Bacteroidota</taxon>
        <taxon>Chitinophagia</taxon>
        <taxon>Chitinophagales</taxon>
        <taxon>Chitinophagaceae</taxon>
        <taxon>Chitinophaga</taxon>
    </lineage>
</organism>
<dbReference type="RefSeq" id="WP_247810691.1">
    <property type="nucleotide sequence ID" value="NZ_CP095855.1"/>
</dbReference>
<evidence type="ECO:0000313" key="1">
    <source>
        <dbReference type="EMBL" id="UPK68296.1"/>
    </source>
</evidence>
<name>A0ABY4I0S0_CHIFI</name>
<reference evidence="1 2" key="1">
    <citation type="submission" date="2022-04" db="EMBL/GenBank/DDBJ databases">
        <title>The arsenic-methylating capacity of Chitinophaga filiformis YT5 during chitin decomposition.</title>
        <authorList>
            <person name="Chen G."/>
            <person name="Liang Y."/>
        </authorList>
    </citation>
    <scope>NUCLEOTIDE SEQUENCE [LARGE SCALE GENOMIC DNA]</scope>
    <source>
        <strain evidence="1 2">YT5</strain>
    </source>
</reference>
<protein>
    <submittedName>
        <fullName evidence="1">Uncharacterized protein</fullName>
    </submittedName>
</protein>
<evidence type="ECO:0000313" key="2">
    <source>
        <dbReference type="Proteomes" id="UP000830198"/>
    </source>
</evidence>
<proteinExistence type="predicted"/>
<sequence>MKTTSIQPYKEYDLSYSKVQLEILYGQMVIIKLNTHYSHTNDDSSQYMYHPRMGQVGIVAMVIDKNYVQVKFEDEASYVFPIIQVFFLRPERDIFTEALSCKSYVLRKYGEEEYNIIYSILGYSSEGKIKQALLASYNTIFVYHFITYLGCPRNFPEYISDQEDEEQSERFKDRVKQLMLPDMEERQILKDLFDVFNNAPILFRKLVCLDCGYSEAAFFRKMRATDRFMVQALSNAEKESILKNGELVLRGIVDCVNKYRKGE</sequence>
<keyword evidence="2" id="KW-1185">Reference proteome</keyword>
<dbReference type="EMBL" id="CP095855">
    <property type="protein sequence ID" value="UPK68296.1"/>
    <property type="molecule type" value="Genomic_DNA"/>
</dbReference>
<dbReference type="Proteomes" id="UP000830198">
    <property type="component" value="Chromosome"/>
</dbReference>